<gene>
    <name evidence="2" type="ORF">LXM26_16995</name>
</gene>
<keyword evidence="1" id="KW-1133">Transmembrane helix</keyword>
<organism evidence="2 3">
    <name type="scientific">Dyadobacter chenwenxiniae</name>
    <dbReference type="NCBI Taxonomy" id="2906456"/>
    <lineage>
        <taxon>Bacteria</taxon>
        <taxon>Pseudomonadati</taxon>
        <taxon>Bacteroidota</taxon>
        <taxon>Cytophagia</taxon>
        <taxon>Cytophagales</taxon>
        <taxon>Spirosomataceae</taxon>
        <taxon>Dyadobacter</taxon>
    </lineage>
</organism>
<dbReference type="Proteomes" id="UP001139000">
    <property type="component" value="Unassembled WGS sequence"/>
</dbReference>
<keyword evidence="1" id="KW-0812">Transmembrane</keyword>
<dbReference type="EMBL" id="JAJTTC010000004">
    <property type="protein sequence ID" value="MCF0063209.1"/>
    <property type="molecule type" value="Genomic_DNA"/>
</dbReference>
<evidence type="ECO:0000313" key="3">
    <source>
        <dbReference type="Proteomes" id="UP001139000"/>
    </source>
</evidence>
<feature type="transmembrane region" description="Helical" evidence="1">
    <location>
        <begin position="78"/>
        <end position="97"/>
    </location>
</feature>
<accession>A0A9X1PNE6</accession>
<evidence type="ECO:0000313" key="2">
    <source>
        <dbReference type="EMBL" id="MCF0063209.1"/>
    </source>
</evidence>
<name>A0A9X1PNE6_9BACT</name>
<keyword evidence="1" id="KW-0472">Membrane</keyword>
<proteinExistence type="predicted"/>
<evidence type="ECO:0000256" key="1">
    <source>
        <dbReference type="SAM" id="Phobius"/>
    </source>
</evidence>
<protein>
    <submittedName>
        <fullName evidence="2">Uncharacterized protein</fullName>
    </submittedName>
</protein>
<dbReference type="RefSeq" id="WP_234656229.1">
    <property type="nucleotide sequence ID" value="NZ_CP094997.1"/>
</dbReference>
<sequence>MEKDKIEILLKKYWQAETTIEEEKLIKAFLSTQEANEAFTADKHWFGAIKDASNTGHGEVHFTVDQSSSKTLPLRYPIWFKIAATVIIVSGLTWAGVNYNQRVQYQNEALARKRAESSLMTMSNALNEAYQHLNKPTGLINKGQTENYPL</sequence>
<comment type="caution">
    <text evidence="2">The sequence shown here is derived from an EMBL/GenBank/DDBJ whole genome shotgun (WGS) entry which is preliminary data.</text>
</comment>
<reference evidence="2" key="1">
    <citation type="submission" date="2021-12" db="EMBL/GenBank/DDBJ databases">
        <title>Novel species in genus Dyadobacter.</title>
        <authorList>
            <person name="Ma C."/>
        </authorList>
    </citation>
    <scope>NUCLEOTIDE SEQUENCE</scope>
    <source>
        <strain evidence="2">LJ419</strain>
    </source>
</reference>
<keyword evidence="3" id="KW-1185">Reference proteome</keyword>
<dbReference type="AlphaFoldDB" id="A0A9X1PNE6"/>